<dbReference type="Proteomes" id="UP000024816">
    <property type="component" value="Unassembled WGS sequence"/>
</dbReference>
<keyword evidence="3" id="KW-1185">Reference proteome</keyword>
<dbReference type="EMBL" id="ARYJ01000005">
    <property type="protein sequence ID" value="KCZ88534.1"/>
    <property type="molecule type" value="Genomic_DNA"/>
</dbReference>
<sequence>MDTTASNGCILISYNGVAPSINDRSLNIRDQIVELYSILLSYIALHYFPAVAVGCQIIVISDKKFVELFE</sequence>
<reference evidence="2 3" key="1">
    <citation type="journal article" date="2014" name="Antonie Van Leeuwenhoek">
        <title>Hyphomonas beringensis sp. nov. and Hyphomonas chukchiensis sp. nov., isolated from surface seawater of the Bering Sea and Chukchi Sea.</title>
        <authorList>
            <person name="Li C."/>
            <person name="Lai Q."/>
            <person name="Li G."/>
            <person name="Dong C."/>
            <person name="Wang J."/>
            <person name="Liao Y."/>
            <person name="Shao Z."/>
        </authorList>
    </citation>
    <scope>NUCLEOTIDE SEQUENCE [LARGE SCALE GENOMIC DNA]</scope>
    <source>
        <strain evidence="2 3">VP2</strain>
    </source>
</reference>
<keyword evidence="1" id="KW-1133">Transmembrane helix</keyword>
<feature type="transmembrane region" description="Helical" evidence="1">
    <location>
        <begin position="35"/>
        <end position="60"/>
    </location>
</feature>
<proteinExistence type="predicted"/>
<name>A0A059FD54_9PROT</name>
<accession>A0A059FD54</accession>
<keyword evidence="1" id="KW-0472">Membrane</keyword>
<protein>
    <submittedName>
        <fullName evidence="2">Uncharacterized protein</fullName>
    </submittedName>
</protein>
<evidence type="ECO:0000313" key="3">
    <source>
        <dbReference type="Proteomes" id="UP000024816"/>
    </source>
</evidence>
<gene>
    <name evidence="2" type="ORF">HJA_09204</name>
</gene>
<comment type="caution">
    <text evidence="2">The sequence shown here is derived from an EMBL/GenBank/DDBJ whole genome shotgun (WGS) entry which is preliminary data.</text>
</comment>
<evidence type="ECO:0000256" key="1">
    <source>
        <dbReference type="SAM" id="Phobius"/>
    </source>
</evidence>
<organism evidence="2 3">
    <name type="scientific">Hyphomonas jannaschiana VP2</name>
    <dbReference type="NCBI Taxonomy" id="1280952"/>
    <lineage>
        <taxon>Bacteria</taxon>
        <taxon>Pseudomonadati</taxon>
        <taxon>Pseudomonadota</taxon>
        <taxon>Alphaproteobacteria</taxon>
        <taxon>Hyphomonadales</taxon>
        <taxon>Hyphomonadaceae</taxon>
        <taxon>Hyphomonas</taxon>
    </lineage>
</organism>
<evidence type="ECO:0000313" key="2">
    <source>
        <dbReference type="EMBL" id="KCZ88534.1"/>
    </source>
</evidence>
<keyword evidence="1" id="KW-0812">Transmembrane</keyword>
<dbReference type="AlphaFoldDB" id="A0A059FD54"/>